<dbReference type="AlphaFoldDB" id="A0A9J6D4X8"/>
<sequence length="223" mass="23888">MCAKQTAAHGCLRTSNSKACLPLARTGPNGVLSATCQRQLPAIELSAATVLLRASSWPHYYASQTTHAHRLVAFGCVSSSEGDNFALDGLCLLHSNDSTWLLSSVTSPHVRESPAIRASAERDFTSGLGSSIPGMMLNLFRFVLQSQSTLLRCKIAEKKGTCRAAPSSSPASRSNTVELPSAVRRLARAHPAEPAPTAVTKKYMLGHNHQQIVNIFSLIGSEY</sequence>
<dbReference type="Proteomes" id="UP000821866">
    <property type="component" value="Chromosome 9"/>
</dbReference>
<organism evidence="1 2">
    <name type="scientific">Rhipicephalus microplus</name>
    <name type="common">Cattle tick</name>
    <name type="synonym">Boophilus microplus</name>
    <dbReference type="NCBI Taxonomy" id="6941"/>
    <lineage>
        <taxon>Eukaryota</taxon>
        <taxon>Metazoa</taxon>
        <taxon>Ecdysozoa</taxon>
        <taxon>Arthropoda</taxon>
        <taxon>Chelicerata</taxon>
        <taxon>Arachnida</taxon>
        <taxon>Acari</taxon>
        <taxon>Parasitiformes</taxon>
        <taxon>Ixodida</taxon>
        <taxon>Ixodoidea</taxon>
        <taxon>Ixodidae</taxon>
        <taxon>Rhipicephalinae</taxon>
        <taxon>Rhipicephalus</taxon>
        <taxon>Boophilus</taxon>
    </lineage>
</organism>
<protein>
    <submittedName>
        <fullName evidence="1">Uncharacterized protein</fullName>
    </submittedName>
</protein>
<evidence type="ECO:0000313" key="2">
    <source>
        <dbReference type="Proteomes" id="UP000821866"/>
    </source>
</evidence>
<dbReference type="EMBL" id="JABSTU010000011">
    <property type="protein sequence ID" value="KAH8009121.1"/>
    <property type="molecule type" value="Genomic_DNA"/>
</dbReference>
<name>A0A9J6D4X8_RHIMP</name>
<reference evidence="1" key="2">
    <citation type="submission" date="2021-09" db="EMBL/GenBank/DDBJ databases">
        <authorList>
            <person name="Jia N."/>
            <person name="Wang J."/>
            <person name="Shi W."/>
            <person name="Du L."/>
            <person name="Sun Y."/>
            <person name="Zhan W."/>
            <person name="Jiang J."/>
            <person name="Wang Q."/>
            <person name="Zhang B."/>
            <person name="Ji P."/>
            <person name="Sakyi L.B."/>
            <person name="Cui X."/>
            <person name="Yuan T."/>
            <person name="Jiang B."/>
            <person name="Yang W."/>
            <person name="Lam T.T.-Y."/>
            <person name="Chang Q."/>
            <person name="Ding S."/>
            <person name="Wang X."/>
            <person name="Zhu J."/>
            <person name="Ruan X."/>
            <person name="Zhao L."/>
            <person name="Wei J."/>
            <person name="Que T."/>
            <person name="Du C."/>
            <person name="Cheng J."/>
            <person name="Dai P."/>
            <person name="Han X."/>
            <person name="Huang E."/>
            <person name="Gao Y."/>
            <person name="Liu J."/>
            <person name="Shao H."/>
            <person name="Ye R."/>
            <person name="Li L."/>
            <person name="Wei W."/>
            <person name="Wang X."/>
            <person name="Wang C."/>
            <person name="Huo Q."/>
            <person name="Li W."/>
            <person name="Guo W."/>
            <person name="Chen H."/>
            <person name="Chen S."/>
            <person name="Zhou L."/>
            <person name="Zhou L."/>
            <person name="Ni X."/>
            <person name="Tian J."/>
            <person name="Zhou Y."/>
            <person name="Sheng Y."/>
            <person name="Liu T."/>
            <person name="Pan Y."/>
            <person name="Xia L."/>
            <person name="Li J."/>
            <person name="Zhao F."/>
            <person name="Cao W."/>
        </authorList>
    </citation>
    <scope>NUCLEOTIDE SEQUENCE</scope>
    <source>
        <strain evidence="1">Rmic-2018</strain>
        <tissue evidence="1">Larvae</tissue>
    </source>
</reference>
<keyword evidence="2" id="KW-1185">Reference proteome</keyword>
<reference evidence="1" key="1">
    <citation type="journal article" date="2020" name="Cell">
        <title>Large-Scale Comparative Analyses of Tick Genomes Elucidate Their Genetic Diversity and Vector Capacities.</title>
        <authorList>
            <consortium name="Tick Genome and Microbiome Consortium (TIGMIC)"/>
            <person name="Jia N."/>
            <person name="Wang J."/>
            <person name="Shi W."/>
            <person name="Du L."/>
            <person name="Sun Y."/>
            <person name="Zhan W."/>
            <person name="Jiang J.F."/>
            <person name="Wang Q."/>
            <person name="Zhang B."/>
            <person name="Ji P."/>
            <person name="Bell-Sakyi L."/>
            <person name="Cui X.M."/>
            <person name="Yuan T.T."/>
            <person name="Jiang B.G."/>
            <person name="Yang W.F."/>
            <person name="Lam T.T."/>
            <person name="Chang Q.C."/>
            <person name="Ding S.J."/>
            <person name="Wang X.J."/>
            <person name="Zhu J.G."/>
            <person name="Ruan X.D."/>
            <person name="Zhao L."/>
            <person name="Wei J.T."/>
            <person name="Ye R.Z."/>
            <person name="Que T.C."/>
            <person name="Du C.H."/>
            <person name="Zhou Y.H."/>
            <person name="Cheng J.X."/>
            <person name="Dai P.F."/>
            <person name="Guo W.B."/>
            <person name="Han X.H."/>
            <person name="Huang E.J."/>
            <person name="Li L.F."/>
            <person name="Wei W."/>
            <person name="Gao Y.C."/>
            <person name="Liu J.Z."/>
            <person name="Shao H.Z."/>
            <person name="Wang X."/>
            <person name="Wang C.C."/>
            <person name="Yang T.C."/>
            <person name="Huo Q.B."/>
            <person name="Li W."/>
            <person name="Chen H.Y."/>
            <person name="Chen S.E."/>
            <person name="Zhou L.G."/>
            <person name="Ni X.B."/>
            <person name="Tian J.H."/>
            <person name="Sheng Y."/>
            <person name="Liu T."/>
            <person name="Pan Y.S."/>
            <person name="Xia L.Y."/>
            <person name="Li J."/>
            <person name="Zhao F."/>
            <person name="Cao W.C."/>
        </authorList>
    </citation>
    <scope>NUCLEOTIDE SEQUENCE</scope>
    <source>
        <strain evidence="1">Rmic-2018</strain>
    </source>
</reference>
<gene>
    <name evidence="1" type="ORF">HPB51_010658</name>
</gene>
<evidence type="ECO:0000313" key="1">
    <source>
        <dbReference type="EMBL" id="KAH8009121.1"/>
    </source>
</evidence>
<proteinExistence type="predicted"/>
<accession>A0A9J6D4X8</accession>
<comment type="caution">
    <text evidence="1">The sequence shown here is derived from an EMBL/GenBank/DDBJ whole genome shotgun (WGS) entry which is preliminary data.</text>
</comment>